<comment type="subcellular location">
    <subcellularLocation>
        <location evidence="1">Nucleus</location>
    </subcellularLocation>
</comment>
<dbReference type="InterPro" id="IPR038491">
    <property type="entry name" value="Velvet_dom_sf"/>
</dbReference>
<evidence type="ECO:0000256" key="2">
    <source>
        <dbReference type="ARBA" id="ARBA00023015"/>
    </source>
</evidence>
<evidence type="ECO:0000256" key="5">
    <source>
        <dbReference type="SAM" id="MobiDB-lite"/>
    </source>
</evidence>
<dbReference type="GO" id="GO:0005634">
    <property type="term" value="C:nucleus"/>
    <property type="evidence" value="ECO:0007669"/>
    <property type="project" value="UniProtKB-SubCell"/>
</dbReference>
<name>A0AAD7V839_9FUNG</name>
<feature type="domain" description="Velvet" evidence="6">
    <location>
        <begin position="153"/>
        <end position="384"/>
    </location>
</feature>
<dbReference type="PROSITE" id="PS51821">
    <property type="entry name" value="VELVET"/>
    <property type="match status" value="1"/>
</dbReference>
<dbReference type="Gene3D" id="2.60.40.3960">
    <property type="entry name" value="Velvet domain"/>
    <property type="match status" value="1"/>
</dbReference>
<dbReference type="PANTHER" id="PTHR33572">
    <property type="entry name" value="SPORE DEVELOPMENT REGULATOR VOSA"/>
    <property type="match status" value="1"/>
</dbReference>
<dbReference type="GeneID" id="83212019"/>
<dbReference type="Proteomes" id="UP001234581">
    <property type="component" value="Unassembled WGS sequence"/>
</dbReference>
<keyword evidence="4" id="KW-0539">Nucleus</keyword>
<keyword evidence="3" id="KW-0804">Transcription</keyword>
<dbReference type="EMBL" id="JARTCD010000017">
    <property type="protein sequence ID" value="KAJ8659627.1"/>
    <property type="molecule type" value="Genomic_DNA"/>
</dbReference>
<feature type="compositionally biased region" description="Low complexity" evidence="5">
    <location>
        <begin position="16"/>
        <end position="34"/>
    </location>
</feature>
<dbReference type="InterPro" id="IPR037525">
    <property type="entry name" value="Velvet_dom"/>
</dbReference>
<evidence type="ECO:0000259" key="6">
    <source>
        <dbReference type="PROSITE" id="PS51821"/>
    </source>
</evidence>
<comment type="caution">
    <text evidence="7">The sequence shown here is derived from an EMBL/GenBank/DDBJ whole genome shotgun (WGS) entry which is preliminary data.</text>
</comment>
<dbReference type="AlphaFoldDB" id="A0AAD7V839"/>
<dbReference type="InterPro" id="IPR021740">
    <property type="entry name" value="Velvet"/>
</dbReference>
<sequence>MADRSNSSYYPFINISPSSSTSSTHGPQSTTTQQEPSLVSSADYGLDSHTTSTTNIDNTAHDITQQTPCHLSSQPYFAQHVDEHSTASSSVMAGDCSSPFAYTDSSHHYGNPVAGYRSNSMKIKRSDRVRELMREAPMDMPRLFPSNPNTAMYTSWSYHLTIVEQPLQCRACGFSTSDRRPMDPVPVVQLHVYDAQGELVDPEAPENLFFILHVRLCSVDFSQVYEHVLHPHLADSLQSELSCQGNMGHHQTFASSSSSIITPATSLPATIAPSATIAKEESNNTPALSSVAVLVGSLVSSPSIYTDLYKHRSMYFAFPDLSVRLVGQFRLQFTLFSLGRSDKVLAESYSDPFTVYPAKLFPGMRESSELALHLNRQGLRIPVRSKERPKRKVSASNKQDY</sequence>
<reference evidence="7 8" key="1">
    <citation type="submission" date="2023-03" db="EMBL/GenBank/DDBJ databases">
        <title>Genome sequence of Lichtheimia ornata CBS 291.66.</title>
        <authorList>
            <person name="Mohabir J.T."/>
            <person name="Shea T.P."/>
            <person name="Kurbessoian T."/>
            <person name="Berby B."/>
            <person name="Fontaine J."/>
            <person name="Livny J."/>
            <person name="Gnirke A."/>
            <person name="Stajich J.E."/>
            <person name="Cuomo C.A."/>
        </authorList>
    </citation>
    <scope>NUCLEOTIDE SEQUENCE [LARGE SCALE GENOMIC DNA]</scope>
    <source>
        <strain evidence="7">CBS 291.66</strain>
    </source>
</reference>
<protein>
    <recommendedName>
        <fullName evidence="6">Velvet domain-containing protein</fullName>
    </recommendedName>
</protein>
<evidence type="ECO:0000256" key="1">
    <source>
        <dbReference type="ARBA" id="ARBA00004123"/>
    </source>
</evidence>
<evidence type="ECO:0000256" key="4">
    <source>
        <dbReference type="ARBA" id="ARBA00023242"/>
    </source>
</evidence>
<evidence type="ECO:0000256" key="3">
    <source>
        <dbReference type="ARBA" id="ARBA00023163"/>
    </source>
</evidence>
<feature type="region of interest" description="Disordered" evidence="5">
    <location>
        <begin position="1"/>
        <end position="56"/>
    </location>
</feature>
<accession>A0AAD7V839</accession>
<evidence type="ECO:0000313" key="7">
    <source>
        <dbReference type="EMBL" id="KAJ8659627.1"/>
    </source>
</evidence>
<dbReference type="Pfam" id="PF11754">
    <property type="entry name" value="Velvet"/>
    <property type="match status" value="1"/>
</dbReference>
<evidence type="ECO:0000313" key="8">
    <source>
        <dbReference type="Proteomes" id="UP001234581"/>
    </source>
</evidence>
<dbReference type="RefSeq" id="XP_058344540.1">
    <property type="nucleotide sequence ID" value="XM_058484663.1"/>
</dbReference>
<keyword evidence="2" id="KW-0805">Transcription regulation</keyword>
<gene>
    <name evidence="7" type="ORF">O0I10_004606</name>
</gene>
<organism evidence="7 8">
    <name type="scientific">Lichtheimia ornata</name>
    <dbReference type="NCBI Taxonomy" id="688661"/>
    <lineage>
        <taxon>Eukaryota</taxon>
        <taxon>Fungi</taxon>
        <taxon>Fungi incertae sedis</taxon>
        <taxon>Mucoromycota</taxon>
        <taxon>Mucoromycotina</taxon>
        <taxon>Mucoromycetes</taxon>
        <taxon>Mucorales</taxon>
        <taxon>Lichtheimiaceae</taxon>
        <taxon>Lichtheimia</taxon>
    </lineage>
</organism>
<proteinExistence type="predicted"/>
<dbReference type="PANTHER" id="PTHR33572:SF3">
    <property type="entry name" value="VELVET COMPLEX SUBUNIT B"/>
    <property type="match status" value="1"/>
</dbReference>
<keyword evidence="8" id="KW-1185">Reference proteome</keyword>